<dbReference type="Proteomes" id="UP000001556">
    <property type="component" value="Chromosome"/>
</dbReference>
<evidence type="ECO:0000256" key="2">
    <source>
        <dbReference type="ARBA" id="ARBA00022676"/>
    </source>
</evidence>
<keyword evidence="4" id="KW-0812">Transmembrane</keyword>
<name>A4J4W8_DESRM</name>
<dbReference type="STRING" id="349161.Dred_1593"/>
<dbReference type="HOGENOM" id="CLU_023978_0_1_9"/>
<keyword evidence="4" id="KW-0472">Membrane</keyword>
<dbReference type="EMBL" id="CP000612">
    <property type="protein sequence ID" value="ABO50121.1"/>
    <property type="molecule type" value="Genomic_DNA"/>
</dbReference>
<organism evidence="5 6">
    <name type="scientific">Desulforamulus reducens (strain ATCC BAA-1160 / DSM 100696 / MI-1)</name>
    <name type="common">Desulfotomaculum reducens</name>
    <dbReference type="NCBI Taxonomy" id="349161"/>
    <lineage>
        <taxon>Bacteria</taxon>
        <taxon>Bacillati</taxon>
        <taxon>Bacillota</taxon>
        <taxon>Clostridia</taxon>
        <taxon>Eubacteriales</taxon>
        <taxon>Peptococcaceae</taxon>
        <taxon>Desulforamulus</taxon>
    </lineage>
</organism>
<keyword evidence="2" id="KW-0328">Glycosyltransferase</keyword>
<dbReference type="PANTHER" id="PTHR43630:SF1">
    <property type="entry name" value="POLY-BETA-1,6-N-ACETYL-D-GLUCOSAMINE SYNTHASE"/>
    <property type="match status" value="1"/>
</dbReference>
<gene>
    <name evidence="5" type="ordered locus">Dred_1593</name>
</gene>
<accession>A4J4W8</accession>
<dbReference type="Gene3D" id="3.90.550.10">
    <property type="entry name" value="Spore Coat Polysaccharide Biosynthesis Protein SpsA, Chain A"/>
    <property type="match status" value="1"/>
</dbReference>
<feature type="transmembrane region" description="Helical" evidence="4">
    <location>
        <begin position="342"/>
        <end position="363"/>
    </location>
</feature>
<evidence type="ECO:0000256" key="4">
    <source>
        <dbReference type="SAM" id="Phobius"/>
    </source>
</evidence>
<keyword evidence="4" id="KW-1133">Transmembrane helix</keyword>
<evidence type="ECO:0000256" key="1">
    <source>
        <dbReference type="ARBA" id="ARBA00006739"/>
    </source>
</evidence>
<dbReference type="CDD" id="cd06423">
    <property type="entry name" value="CESA_like"/>
    <property type="match status" value="1"/>
</dbReference>
<sequence>MVNTITADTLLHGIGYFTFLYPVTMSIIWVIGGLYFWWYRERKARTNNWPEVWPPVTILIPCHNEEISIATTCHALSKVNYPDLRVVFIDDASTDNTAQIIREWLRQEVPSFHLLRLTTNQGKAKALNCGLQVAVHTPITVVIDADTLITPDTLKWLIAPFIRQPRLGAVSGNPLVGNRENLLENLQTAEFASILGLIKRSQRSLGRMLTVSGCITAFCTDTLRQLGGFSSRSATEDIDITWAIQRNFYEVWFEPRAIAYIQVPKTIKEFWHQRCRWALGGWHLLRSHWDIFTHWRWRRLWPVYLDFVISYLWSFCLVIGTLLWLVTYLIPSKPAIGLTPIPAWYGSVISFVCLVQFGAALLANHRHDHKMYQSFFWIPWYPIFFFCIGALTVVWTSCRGLFGDLVTVGKWKSPARSSMQGSLDE</sequence>
<dbReference type="eggNOG" id="COG1215">
    <property type="taxonomic scope" value="Bacteria"/>
</dbReference>
<dbReference type="SUPFAM" id="SSF53448">
    <property type="entry name" value="Nucleotide-diphospho-sugar transferases"/>
    <property type="match status" value="1"/>
</dbReference>
<dbReference type="Pfam" id="PF13641">
    <property type="entry name" value="Glyco_tranf_2_3"/>
    <property type="match status" value="1"/>
</dbReference>
<reference evidence="5 6" key="1">
    <citation type="submission" date="2007-03" db="EMBL/GenBank/DDBJ databases">
        <title>Complete sequence of Desulfotomaculum reducens MI-1.</title>
        <authorList>
            <consortium name="US DOE Joint Genome Institute"/>
            <person name="Copeland A."/>
            <person name="Lucas S."/>
            <person name="Lapidus A."/>
            <person name="Barry K."/>
            <person name="Detter J.C."/>
            <person name="Glavina del Rio T."/>
            <person name="Hammon N."/>
            <person name="Israni S."/>
            <person name="Dalin E."/>
            <person name="Tice H."/>
            <person name="Pitluck S."/>
            <person name="Sims D."/>
            <person name="Brettin T."/>
            <person name="Bruce D."/>
            <person name="Han C."/>
            <person name="Tapia R."/>
            <person name="Schmutz J."/>
            <person name="Larimer F."/>
            <person name="Land M."/>
            <person name="Hauser L."/>
            <person name="Kyrpides N."/>
            <person name="Kim E."/>
            <person name="Tebo B.M."/>
            <person name="Richardson P."/>
        </authorList>
    </citation>
    <scope>NUCLEOTIDE SEQUENCE [LARGE SCALE GENOMIC DNA]</scope>
    <source>
        <strain evidence="5 6">MI-1</strain>
    </source>
</reference>
<dbReference type="OrthoDB" id="9768769at2"/>
<keyword evidence="3 5" id="KW-0808">Transferase</keyword>
<dbReference type="PANTHER" id="PTHR43630">
    <property type="entry name" value="POLY-BETA-1,6-N-ACETYL-D-GLUCOSAMINE SYNTHASE"/>
    <property type="match status" value="1"/>
</dbReference>
<keyword evidence="6" id="KW-1185">Reference proteome</keyword>
<protein>
    <submittedName>
        <fullName evidence="5">Glycosyl transferase, family 2</fullName>
    </submittedName>
</protein>
<feature type="transmembrane region" description="Helical" evidence="4">
    <location>
        <begin position="19"/>
        <end position="38"/>
    </location>
</feature>
<evidence type="ECO:0000256" key="3">
    <source>
        <dbReference type="ARBA" id="ARBA00022679"/>
    </source>
</evidence>
<dbReference type="GO" id="GO:0016757">
    <property type="term" value="F:glycosyltransferase activity"/>
    <property type="evidence" value="ECO:0007669"/>
    <property type="project" value="UniProtKB-KW"/>
</dbReference>
<comment type="similarity">
    <text evidence="1">Belongs to the glycosyltransferase 2 family.</text>
</comment>
<dbReference type="CAZy" id="GT2">
    <property type="family name" value="Glycosyltransferase Family 2"/>
</dbReference>
<feature type="transmembrane region" description="Helical" evidence="4">
    <location>
        <begin position="375"/>
        <end position="395"/>
    </location>
</feature>
<proteinExistence type="inferred from homology"/>
<dbReference type="KEGG" id="drm:Dred_1593"/>
<dbReference type="RefSeq" id="WP_011877937.1">
    <property type="nucleotide sequence ID" value="NC_009253.1"/>
</dbReference>
<evidence type="ECO:0000313" key="6">
    <source>
        <dbReference type="Proteomes" id="UP000001556"/>
    </source>
</evidence>
<feature type="transmembrane region" description="Helical" evidence="4">
    <location>
        <begin position="303"/>
        <end position="330"/>
    </location>
</feature>
<dbReference type="AlphaFoldDB" id="A4J4W8"/>
<evidence type="ECO:0000313" key="5">
    <source>
        <dbReference type="EMBL" id="ABO50121.1"/>
    </source>
</evidence>
<dbReference type="InterPro" id="IPR029044">
    <property type="entry name" value="Nucleotide-diphossugar_trans"/>
</dbReference>